<keyword evidence="2" id="KW-1185">Reference proteome</keyword>
<evidence type="ECO:0000313" key="1">
    <source>
        <dbReference type="EMBL" id="KAL3579574.1"/>
    </source>
</evidence>
<accession>A0ACC4BMB3</accession>
<evidence type="ECO:0000313" key="2">
    <source>
        <dbReference type="Proteomes" id="UP000309997"/>
    </source>
</evidence>
<protein>
    <submittedName>
        <fullName evidence="1">Uncharacterized protein</fullName>
    </submittedName>
</protein>
<dbReference type="EMBL" id="RCHU02000010">
    <property type="protein sequence ID" value="KAL3579574.1"/>
    <property type="molecule type" value="Genomic_DNA"/>
</dbReference>
<organism evidence="1 2">
    <name type="scientific">Populus alba</name>
    <name type="common">White poplar</name>
    <dbReference type="NCBI Taxonomy" id="43335"/>
    <lineage>
        <taxon>Eukaryota</taxon>
        <taxon>Viridiplantae</taxon>
        <taxon>Streptophyta</taxon>
        <taxon>Embryophyta</taxon>
        <taxon>Tracheophyta</taxon>
        <taxon>Spermatophyta</taxon>
        <taxon>Magnoliopsida</taxon>
        <taxon>eudicotyledons</taxon>
        <taxon>Gunneridae</taxon>
        <taxon>Pentapetalae</taxon>
        <taxon>rosids</taxon>
        <taxon>fabids</taxon>
        <taxon>Malpighiales</taxon>
        <taxon>Salicaceae</taxon>
        <taxon>Saliceae</taxon>
        <taxon>Populus</taxon>
    </lineage>
</organism>
<sequence>MIANVLQIPARKFCTRKETRNRKNDKIQVHYSKGKRASRSASFLAIQELASTEKKGAHKPRKEKCRIANRPKNDQNNLKEYEENPHLSMRSIQRRVLGDQKEFGTLMKRDVTAIHFREELAASANSSAFIREH</sequence>
<reference evidence="1 2" key="1">
    <citation type="journal article" date="2024" name="Plant Biotechnol. J.">
        <title>Genome and CRISPR/Cas9 system of a widespread forest tree (Populus alba) in the world.</title>
        <authorList>
            <person name="Liu Y.J."/>
            <person name="Jiang P.F."/>
            <person name="Han X.M."/>
            <person name="Li X.Y."/>
            <person name="Wang H.M."/>
            <person name="Wang Y.J."/>
            <person name="Wang X.X."/>
            <person name="Zeng Q.Y."/>
        </authorList>
    </citation>
    <scope>NUCLEOTIDE SEQUENCE [LARGE SCALE GENOMIC DNA]</scope>
    <source>
        <strain evidence="2">cv. PAL-ZL1</strain>
    </source>
</reference>
<dbReference type="Proteomes" id="UP000309997">
    <property type="component" value="Unassembled WGS sequence"/>
</dbReference>
<name>A0ACC4BMB3_POPAL</name>
<comment type="caution">
    <text evidence="1">The sequence shown here is derived from an EMBL/GenBank/DDBJ whole genome shotgun (WGS) entry which is preliminary data.</text>
</comment>
<proteinExistence type="predicted"/>
<gene>
    <name evidence="1" type="ORF">D5086_021078</name>
</gene>